<sequence>MSKILASTVILCMPVAGFSGELVLEKNTKAEYKFTIFNNFDIVTQSLTGMGIDVVSTCKNKVKFEQCLGSIDVTNPDGTKTTYMLHCSTGMTNGGITVIAANAPVLNPGALVDWNMGIAGIFESTELGKSCEVYAKWYHTGLPPVVTRGNPTVEFTSSQGGGSVSLGTQNKIVLAPSQGVTTARLTYPTFLSANTDSYGGYRSRFLELSGDSNTVKLSASITSTAGWGHNARLIKSNGSDCSSMTTGESCDISFPPGAVASGQRLTGNIKIDVAIM</sequence>
<dbReference type="EMBL" id="DAAQUS010000028">
    <property type="protein sequence ID" value="HAE0951621.1"/>
    <property type="molecule type" value="Genomic_DNA"/>
</dbReference>
<proteinExistence type="predicted"/>
<reference evidence="1" key="1">
    <citation type="journal article" date="2018" name="Genome Biol.">
        <title>SKESA: strategic k-mer extension for scrupulous assemblies.</title>
        <authorList>
            <person name="Souvorov A."/>
            <person name="Agarwala R."/>
            <person name="Lipman D.J."/>
        </authorList>
    </citation>
    <scope>NUCLEOTIDE SEQUENCE</scope>
    <source>
        <strain evidence="1">ILBSalm5409903</strain>
    </source>
</reference>
<organism evidence="1">
    <name type="scientific">Salmonella enteritidis</name>
    <dbReference type="NCBI Taxonomy" id="149539"/>
    <lineage>
        <taxon>Bacteria</taxon>
        <taxon>Pseudomonadati</taxon>
        <taxon>Pseudomonadota</taxon>
        <taxon>Gammaproteobacteria</taxon>
        <taxon>Enterobacterales</taxon>
        <taxon>Enterobacteriaceae</taxon>
        <taxon>Salmonella</taxon>
    </lineage>
</organism>
<protein>
    <submittedName>
        <fullName evidence="1">Uncharacterized protein</fullName>
    </submittedName>
</protein>
<reference evidence="1" key="2">
    <citation type="submission" date="2019-01" db="EMBL/GenBank/DDBJ databases">
        <authorList>
            <consortium name="NCBI Pathogen Detection Project"/>
        </authorList>
    </citation>
    <scope>NUCLEOTIDE SEQUENCE</scope>
    <source>
        <strain evidence="1">ILBSalm5409903</strain>
    </source>
</reference>
<comment type="caution">
    <text evidence="1">The sequence shown here is derived from an EMBL/GenBank/DDBJ whole genome shotgun (WGS) entry which is preliminary data.</text>
</comment>
<dbReference type="AlphaFoldDB" id="A0A725TIT7"/>
<accession>A0A725TIT7</accession>
<gene>
    <name evidence="1" type="ORF">G2730_23295</name>
</gene>
<name>A0A725TIT7_SALEN</name>
<evidence type="ECO:0000313" key="1">
    <source>
        <dbReference type="EMBL" id="HAE0951621.1"/>
    </source>
</evidence>